<dbReference type="SUPFAM" id="SSF52058">
    <property type="entry name" value="L domain-like"/>
    <property type="match status" value="2"/>
</dbReference>
<dbReference type="InterPro" id="IPR044974">
    <property type="entry name" value="Disease_R_plants"/>
</dbReference>
<evidence type="ECO:0000256" key="7">
    <source>
        <dbReference type="ARBA" id="ARBA00047304"/>
    </source>
</evidence>
<dbReference type="Pfam" id="PF01582">
    <property type="entry name" value="TIR"/>
    <property type="match status" value="2"/>
</dbReference>
<comment type="catalytic activity">
    <reaction evidence="7">
        <text>NAD(+) + H2O = ADP-D-ribose + nicotinamide + H(+)</text>
        <dbReference type="Rhea" id="RHEA:16301"/>
        <dbReference type="ChEBI" id="CHEBI:15377"/>
        <dbReference type="ChEBI" id="CHEBI:15378"/>
        <dbReference type="ChEBI" id="CHEBI:17154"/>
        <dbReference type="ChEBI" id="CHEBI:57540"/>
        <dbReference type="ChEBI" id="CHEBI:57967"/>
        <dbReference type="EC" id="3.2.2.6"/>
    </reaction>
    <physiologicalReaction direction="left-to-right" evidence="7">
        <dbReference type="Rhea" id="RHEA:16302"/>
    </physiologicalReaction>
</comment>
<dbReference type="InterPro" id="IPR058192">
    <property type="entry name" value="WHD_ROQ1-like"/>
</dbReference>
<dbReference type="InterPro" id="IPR027417">
    <property type="entry name" value="P-loop_NTPase"/>
</dbReference>
<dbReference type="Gene3D" id="3.40.50.300">
    <property type="entry name" value="P-loop containing nucleotide triphosphate hydrolases"/>
    <property type="match status" value="2"/>
</dbReference>
<evidence type="ECO:0000313" key="11">
    <source>
        <dbReference type="EMBL" id="CAZ40338.1"/>
    </source>
</evidence>
<accession>C4WRH5</accession>
<name>C4WRH5_RAPSA</name>
<dbReference type="PANTHER" id="PTHR11017:SF225">
    <property type="entry name" value="ADP-RIBOSYL CYCLASE_CYCLIC ADP-RIBOSE HYDROLASE-RELATED"/>
    <property type="match status" value="1"/>
</dbReference>
<evidence type="ECO:0000256" key="3">
    <source>
        <dbReference type="ARBA" id="ARBA00022737"/>
    </source>
</evidence>
<keyword evidence="3" id="KW-0677">Repeat</keyword>
<proteinExistence type="predicted"/>
<dbReference type="SMART" id="SM00255">
    <property type="entry name" value="TIR"/>
    <property type="match status" value="2"/>
</dbReference>
<sequence>MIRTEPEFQREVFKEEDLQHEQYRQICFLFSTTSQEVEIIECGVQIVRDRSGRKRSDADAVNINHNNNCWKTTMKVSTKEMKFPSKEVSPEQEESRTSQKRQQQGSIKSSSFRDFHRYSALMASSSSSSSPRTWRYRVFTSFHGPDVRKTFLTHLRKQFNCNGISMFDDQGIERGHTIAPALTQAIRESRISIVVLTKHYASSRWCLDELLGILKCKEEIGQIVMTIFYGVDPSDVRKQTGDFGKVFKDTCRRKTEEERRRWSQALTDVGNIAGEHFLNWDKESEMIEKIARDVSNKLNATISRDFEDMVGIEAHLDKMQSLLHLDDEDGAMFAGICGPAGIGKTTIARALHSRLSSSFHLTCFMENLRGSCNSGLDEYGLKLRLQELLLSKIFNQNDMRIYHLGAIPQRMCDQKVLIILDDVDDLQQLEALADETNWFGDGSRIVVTTEDQELLEQHGINNTYYVDLPTDDEARKIFCRYAFRRSLTPYGFETLVERTTELCGKLPFGLRVQFYAERKKTTGKIDAVLRVGYDSLHENEQTLFLLIAIFFNYQDDGHVKTMLADTNLDVRLGLKTLAYKSLTKISSQGKIVMHKLLQQVGRQAVQRQEPWKRRILIDPQEICDVLEPWKRQVLTDTDEIRDVLENDSGSRNLMGVSFDMSTILHDMDISARAFTSMRNLRFLKVYKTRCDTNVRVHLPEDMEFPPRLRLLHWEVYPRKFLPRTFCTEHLVELYLRDTELEQLWEGTQPLTNLKKMFLGSCLYLKELPDLAKATNLEKLRLDRCRSLVEIHSSVGNLHKLESLEVAFCYNLQVVPNLFNLASLESFMMVGCYQLRSLPDISTTITELSIPDTLLEEFTEPIRLWSHLQRLDIYGCGENLEQVRSDIAVERIPDCIKDLQRLEELTIFCCPKLVSLPELPRSLTLLIVYECDSLETLAPFPLGSEIEALSFPECFRLDREARRVITQLQSSWVCLPGRNIPAEFHHRVIGNFLAICSNAYRFKLCAVVSPKQVMVEDEDIELLCHILINGCPMKSPIKSIYNLRIRIQSEHLFIFPSTMLKEDRQLGQYSEILFKFSTTSQNTEIIKCGVQILRDRRSCDSKSEQDDDESLYSSLDYDAPRVDTINLLKEHKDLISDYFTSFFSLWCLDELLGILKCKEEMGQIVMTIFYGVDPSDVRKQTGDFGKVFKETCRRKTEEERRRWSQALTDVGNIAGEHFLNWDKESEMIEKIARDVSNKLNATISRDFEDMVGIEAHLDEMNSLLHLDDEDGAMFVGICGPAGIGKTTIARALHSRLSSTFQHTCFMENLRGSCNSGTDEYGLKLRLQELLLSKIFNQNGVKLFHLGAIKERLCDLKVLIVLDDVDDLQQLEALADDTNWFGDGSRIIVTTEDQEILEQHGISNTYRVDFPTQVDARQIFCRFAFRQLSAPHGFEKLVDRVIKLCSNLPLGLRVMGSSLRRKKVDDWEGILQRLENSFDQKIDAVLRVGYNSLHKDDQFLFLLIACFFNYKDDDHVKAMLVDSNLDVRLGLKNLVYKSLIQISAEGTIVMHKLLQQVGREAVHLQDPRKRQILIDSHQICDVLENDSDGTSVMGISFDTSTIPNGVYISAQGFRRMRDLRFLSIYETRRDPNVRVHLPEDMSFPPLLRLLHWEVYPGKCLPHTLRPEHLVELCFVNSMLEQLWQGVQPLTNLKKMDLSGSLSLKEVPDLSNATSLKRLNLTGCWSLVEIPSSIGDLHKLEELEMNLCVSVQVFPTLLNLASLESLRMVGCWQLSKIPDLPTNIKSLVVGETMLQEFPESVRLWSHLHSLNIYGSVLTVPLLETTSQEFSLAAATIERIPDWIKDFNGLRFLYIAGCTKLGSLPELPPSLRKLIVDNCESLETVCFPCDTPTTDYLYFPNCFMLCQEAKRVITQQSLRAYFPGKEMPAAEFDDHRSFGSSLTIIRPAICKFRICLVLSPAPDMEEAYFKLLFRIRAKGCPSDDDMLSLDLAKIQGEHLFIFHIEFVEHHEEMVFKFSTSSHEVDVIECGVQVLTDETSRRSNESCSEQVSEDGDDILSDDDKSNEIYEPRVKIFTGYTMFLSLVFTFLLSLISSLILYRFLKN</sequence>
<dbReference type="PRINTS" id="PR00364">
    <property type="entry name" value="DISEASERSIST"/>
</dbReference>
<dbReference type="EMBL" id="AJ550021">
    <property type="protein sequence ID" value="CAZ40338.1"/>
    <property type="molecule type" value="Genomic_DNA"/>
</dbReference>
<dbReference type="GO" id="GO:0061809">
    <property type="term" value="F:NAD+ nucleosidase activity, cyclic ADP-ribose generating"/>
    <property type="evidence" value="ECO:0007669"/>
    <property type="project" value="UniProtKB-EC"/>
</dbReference>
<dbReference type="GO" id="GO:0043531">
    <property type="term" value="F:ADP binding"/>
    <property type="evidence" value="ECO:0007669"/>
    <property type="project" value="InterPro"/>
</dbReference>
<reference evidence="11" key="3">
    <citation type="journal article" date="2008" name="Plant Cell">
        <title>Characterization of Raphanus sativus pentatricopeptide repeat proteins encoded by the fertility restorer locus for Ogura cytoplasmic male sterility.</title>
        <authorList>
            <person name="Uyttewaal M."/>
            <person name="Arnal N."/>
            <person name="Quadrado M."/>
            <person name="Martin-Canadell A."/>
            <person name="Vrielynck N."/>
            <person name="Hiard S."/>
            <person name="Gherbi H."/>
            <person name="Bendahmane A."/>
            <person name="Budar F."/>
            <person name="Mireau H."/>
        </authorList>
    </citation>
    <scope>NUCLEOTIDE SEQUENCE</scope>
    <source>
        <tissue evidence="11">Leaf</tissue>
    </source>
</reference>
<keyword evidence="2" id="KW-0433">Leucine-rich repeat</keyword>
<dbReference type="InterPro" id="IPR002182">
    <property type="entry name" value="NB-ARC"/>
</dbReference>
<dbReference type="Pfam" id="PF00931">
    <property type="entry name" value="NB-ARC"/>
    <property type="match status" value="2"/>
</dbReference>
<dbReference type="InterPro" id="IPR042197">
    <property type="entry name" value="Apaf_helical"/>
</dbReference>
<dbReference type="Gene3D" id="1.10.8.430">
    <property type="entry name" value="Helical domain of apoptotic protease-activating factors"/>
    <property type="match status" value="1"/>
</dbReference>
<evidence type="ECO:0000256" key="5">
    <source>
        <dbReference type="ARBA" id="ARBA00022821"/>
    </source>
</evidence>
<dbReference type="FunFam" id="3.80.10.10:FF:000386">
    <property type="entry name" value="Disease resistance protein RPS4"/>
    <property type="match status" value="2"/>
</dbReference>
<keyword evidence="4" id="KW-0378">Hydrolase</keyword>
<keyword evidence="9" id="KW-1133">Transmembrane helix</keyword>
<keyword evidence="9" id="KW-0812">Transmembrane</keyword>
<reference evidence="11" key="2">
    <citation type="submission" date="2003-07" db="EMBL/GenBank/DDBJ databases">
        <title>Sequence analysis of two alleles of the fertility restorer Rfo from radish reveals that intra- and inter- genic recombination played a role in its evolution.</title>
        <authorList>
            <person name="Hernandez Mora J.R."/>
            <person name="Rivals E."/>
            <person name="Mireau H."/>
            <person name="Budar F."/>
        </authorList>
    </citation>
    <scope>NUCLEOTIDE SEQUENCE</scope>
    <source>
        <tissue evidence="11">Leaf</tissue>
    </source>
</reference>
<feature type="region of interest" description="Disordered" evidence="8">
    <location>
        <begin position="80"/>
        <end position="110"/>
    </location>
</feature>
<keyword evidence="6" id="KW-0520">NAD</keyword>
<dbReference type="SUPFAM" id="SSF52200">
    <property type="entry name" value="Toll/Interleukin receptor TIR domain"/>
    <property type="match status" value="2"/>
</dbReference>
<feature type="transmembrane region" description="Helical" evidence="9">
    <location>
        <begin position="2076"/>
        <end position="2098"/>
    </location>
</feature>
<dbReference type="Gene3D" id="3.40.50.10140">
    <property type="entry name" value="Toll/interleukin-1 receptor homology (TIR) domain"/>
    <property type="match status" value="2"/>
</dbReference>
<dbReference type="FunFam" id="3.40.50.300:FF:001002">
    <property type="entry name" value="Disease resistance protein (TIR-NBS-LRR class)"/>
    <property type="match status" value="2"/>
</dbReference>
<dbReference type="Gene3D" id="3.80.10.10">
    <property type="entry name" value="Ribonuclease Inhibitor"/>
    <property type="match status" value="4"/>
</dbReference>
<feature type="domain" description="TIR" evidence="10">
    <location>
        <begin position="1067"/>
        <end position="1238"/>
    </location>
</feature>
<evidence type="ECO:0000256" key="6">
    <source>
        <dbReference type="ARBA" id="ARBA00023027"/>
    </source>
</evidence>
<feature type="compositionally biased region" description="Polar residues" evidence="8">
    <location>
        <begin position="100"/>
        <end position="110"/>
    </location>
</feature>
<evidence type="ECO:0000256" key="8">
    <source>
        <dbReference type="SAM" id="MobiDB-lite"/>
    </source>
</evidence>
<dbReference type="FunFam" id="1.10.8.430:FF:000002">
    <property type="entry name" value="Disease resistance protein (TIR-NBS-LRR class)"/>
    <property type="match status" value="1"/>
</dbReference>
<dbReference type="InterPro" id="IPR032675">
    <property type="entry name" value="LRR_dom_sf"/>
</dbReference>
<evidence type="ECO:0000256" key="2">
    <source>
        <dbReference type="ARBA" id="ARBA00022614"/>
    </source>
</evidence>
<dbReference type="GO" id="GO:0006952">
    <property type="term" value="P:defense response"/>
    <property type="evidence" value="ECO:0007669"/>
    <property type="project" value="UniProtKB-KW"/>
</dbReference>
<dbReference type="EC" id="3.2.2.6" evidence="1"/>
<dbReference type="FunFam" id="3.40.50.10140:FF:000007">
    <property type="entry name" value="Disease resistance protein (TIR-NBS-LRR class)"/>
    <property type="match status" value="1"/>
</dbReference>
<evidence type="ECO:0000256" key="1">
    <source>
        <dbReference type="ARBA" id="ARBA00011982"/>
    </source>
</evidence>
<protein>
    <recommendedName>
        <fullName evidence="1">ADP-ribosyl cyclase/cyclic ADP-ribose hydrolase</fullName>
        <ecNumber evidence="1">3.2.2.6</ecNumber>
    </recommendedName>
</protein>
<dbReference type="Pfam" id="PF23286">
    <property type="entry name" value="LRR_13"/>
    <property type="match status" value="1"/>
</dbReference>
<dbReference type="InterPro" id="IPR000157">
    <property type="entry name" value="TIR_dom"/>
</dbReference>
<organism evidence="11">
    <name type="scientific">Raphanus sativus</name>
    <name type="common">Radish</name>
    <name type="synonym">Raphanus raphanistrum var. sativus</name>
    <dbReference type="NCBI Taxonomy" id="3726"/>
    <lineage>
        <taxon>Eukaryota</taxon>
        <taxon>Viridiplantae</taxon>
        <taxon>Streptophyta</taxon>
        <taxon>Embryophyta</taxon>
        <taxon>Tracheophyta</taxon>
        <taxon>Spermatophyta</taxon>
        <taxon>Magnoliopsida</taxon>
        <taxon>eudicotyledons</taxon>
        <taxon>Gunneridae</taxon>
        <taxon>Pentapetalae</taxon>
        <taxon>rosids</taxon>
        <taxon>malvids</taxon>
        <taxon>Brassicales</taxon>
        <taxon>Brassicaceae</taxon>
        <taxon>Brassiceae</taxon>
        <taxon>Raphanus</taxon>
    </lineage>
</organism>
<feature type="domain" description="TIR" evidence="10">
    <location>
        <begin position="134"/>
        <end position="298"/>
    </location>
</feature>
<reference evidence="11" key="4">
    <citation type="submission" date="2009-05" db="EMBL/GenBank/DDBJ databases">
        <authorList>
            <person name="Bendahmane A."/>
        </authorList>
    </citation>
    <scope>NUCLEOTIDE SEQUENCE</scope>
    <source>
        <tissue evidence="11">Leaf</tissue>
    </source>
</reference>
<dbReference type="InterPro" id="IPR058546">
    <property type="entry name" value="RPS4B/Roq1-like_LRR"/>
</dbReference>
<dbReference type="InterPro" id="IPR003593">
    <property type="entry name" value="AAA+_ATPase"/>
</dbReference>
<dbReference type="SUPFAM" id="SSF52540">
    <property type="entry name" value="P-loop containing nucleoside triphosphate hydrolases"/>
    <property type="match status" value="2"/>
</dbReference>
<keyword evidence="5" id="KW-0611">Plant defense</keyword>
<evidence type="ECO:0000256" key="9">
    <source>
        <dbReference type="SAM" id="Phobius"/>
    </source>
</evidence>
<evidence type="ECO:0000259" key="10">
    <source>
        <dbReference type="PROSITE" id="PS50104"/>
    </source>
</evidence>
<dbReference type="InterPro" id="IPR035897">
    <property type="entry name" value="Toll_tir_struct_dom_sf"/>
</dbReference>
<feature type="compositionally biased region" description="Basic and acidic residues" evidence="8">
    <location>
        <begin position="80"/>
        <end position="97"/>
    </location>
</feature>
<evidence type="ECO:0000256" key="4">
    <source>
        <dbReference type="ARBA" id="ARBA00022801"/>
    </source>
</evidence>
<dbReference type="PANTHER" id="PTHR11017">
    <property type="entry name" value="LEUCINE-RICH REPEAT-CONTAINING PROTEIN"/>
    <property type="match status" value="1"/>
</dbReference>
<dbReference type="Pfam" id="PF07725">
    <property type="entry name" value="LRR_3"/>
    <property type="match status" value="1"/>
</dbReference>
<dbReference type="SMART" id="SM00382">
    <property type="entry name" value="AAA"/>
    <property type="match status" value="2"/>
</dbReference>
<keyword evidence="9" id="KW-0472">Membrane</keyword>
<dbReference type="PROSITE" id="PS50104">
    <property type="entry name" value="TIR"/>
    <property type="match status" value="2"/>
</dbReference>
<dbReference type="InterPro" id="IPR011713">
    <property type="entry name" value="Leu-rich_rpt_3"/>
</dbReference>
<reference evidence="11" key="1">
    <citation type="journal article" date="2003" name="EMBO Rep.">
        <title>Identification of the fertility restoration locus, Rfo, in radish, as a member of the pentatricopeptide-repeat protein family.</title>
        <authorList>
            <person name="Desloire S."/>
            <person name="Gherbi H."/>
            <person name="Laloui W."/>
            <person name="Sylvie M."/>
            <person name="Clouet V."/>
            <person name="Cattolico L."/>
            <person name="Falentin C."/>
            <person name="Giancola S."/>
            <person name="Budar F."/>
            <person name="Small I."/>
            <person name="Renard M."/>
            <person name="Delourme R."/>
            <person name="Caboche M."/>
            <person name="Bendahmane A."/>
        </authorList>
    </citation>
    <scope>NUCLEOTIDE SEQUENCE</scope>
    <source>
        <tissue evidence="11">Leaf</tissue>
    </source>
</reference>
<feature type="compositionally biased region" description="Acidic residues" evidence="8">
    <location>
        <begin position="2046"/>
        <end position="2055"/>
    </location>
</feature>
<dbReference type="Pfam" id="PF23282">
    <property type="entry name" value="WHD_ROQ1"/>
    <property type="match status" value="2"/>
</dbReference>
<feature type="region of interest" description="Disordered" evidence="8">
    <location>
        <begin position="2036"/>
        <end position="2058"/>
    </location>
</feature>
<dbReference type="GO" id="GO:0007165">
    <property type="term" value="P:signal transduction"/>
    <property type="evidence" value="ECO:0007669"/>
    <property type="project" value="InterPro"/>
</dbReference>